<dbReference type="RefSeq" id="YP_010648972.1">
    <property type="nucleotide sequence ID" value="NC_070763.1"/>
</dbReference>
<protein>
    <submittedName>
        <fullName evidence="2">Uncharacterized protein</fullName>
    </submittedName>
</protein>
<proteinExistence type="predicted"/>
<evidence type="ECO:0000256" key="1">
    <source>
        <dbReference type="SAM" id="MobiDB-lite"/>
    </source>
</evidence>
<accession>A0A650EZG6</accession>
<feature type="region of interest" description="Disordered" evidence="1">
    <location>
        <begin position="20"/>
        <end position="51"/>
    </location>
</feature>
<evidence type="ECO:0000313" key="2">
    <source>
        <dbReference type="EMBL" id="QGT55085.1"/>
    </source>
</evidence>
<dbReference type="EMBL" id="MK814760">
    <property type="protein sequence ID" value="QGT55085.1"/>
    <property type="molecule type" value="Genomic_DNA"/>
</dbReference>
<dbReference type="Proteomes" id="UP000423482">
    <property type="component" value="Segment"/>
</dbReference>
<feature type="region of interest" description="Disordered" evidence="1">
    <location>
        <begin position="108"/>
        <end position="173"/>
    </location>
</feature>
<dbReference type="GeneID" id="77924460"/>
<gene>
    <name evidence="2" type="primary">92</name>
    <name evidence="2" type="ORF">SEA_FORZA_92</name>
</gene>
<organism evidence="2 3">
    <name type="scientific">Gordonia phage Forza</name>
    <dbReference type="NCBI Taxonomy" id="2571247"/>
    <lineage>
        <taxon>Viruses</taxon>
        <taxon>Duplodnaviria</taxon>
        <taxon>Heunggongvirae</taxon>
        <taxon>Uroviricota</taxon>
        <taxon>Caudoviricetes</taxon>
        <taxon>Forzavirus</taxon>
        <taxon>Forzavirus forza</taxon>
    </lineage>
</organism>
<dbReference type="KEGG" id="vg:77924460"/>
<feature type="compositionally biased region" description="Basic and acidic residues" evidence="1">
    <location>
        <begin position="149"/>
        <end position="173"/>
    </location>
</feature>
<reference evidence="2 3" key="1">
    <citation type="submission" date="2019-04" db="EMBL/GenBank/DDBJ databases">
        <authorList>
            <person name="Pope W.H."/>
            <person name="Garlena R.A."/>
            <person name="Russell D.A."/>
            <person name="Jacobs-Sera D."/>
            <person name="Hatfull G.F."/>
        </authorList>
    </citation>
    <scope>NUCLEOTIDE SEQUENCE [LARGE SCALE GENOMIC DNA]</scope>
</reference>
<keyword evidence="3" id="KW-1185">Reference proteome</keyword>
<sequence length="173" mass="18246">MSTIDEPDLKDNALAAQLDSAPFPEAGPTPTAHVELAEPTGEPDAFGDSSTAAPIGVVDAVIESPDLTQISNDDLPKTYEAAAKELGLNDAGNEFNNDAVTEWHKANNTNAETLDVAPNEPKKAVTGAVTPEAKTEEPAAPRRGRGRRPAAEVKPEVKPEAKIEEKKDEAKAE</sequence>
<evidence type="ECO:0000313" key="3">
    <source>
        <dbReference type="Proteomes" id="UP000423482"/>
    </source>
</evidence>
<name>A0A650EZG6_9CAUD</name>